<comment type="caution">
    <text evidence="3">The sequence shown here is derived from an EMBL/GenBank/DDBJ whole genome shotgun (WGS) entry which is preliminary data.</text>
</comment>
<dbReference type="Proteomes" id="UP000186313">
    <property type="component" value="Unassembled WGS sequence"/>
</dbReference>
<dbReference type="SUPFAM" id="SSF53697">
    <property type="entry name" value="SIS domain"/>
    <property type="match status" value="1"/>
</dbReference>
<dbReference type="InterPro" id="IPR001347">
    <property type="entry name" value="SIS_dom"/>
</dbReference>
<dbReference type="Proteomes" id="UP000186039">
    <property type="component" value="Unassembled WGS sequence"/>
</dbReference>
<evidence type="ECO:0000259" key="2">
    <source>
        <dbReference type="PROSITE" id="PS51464"/>
    </source>
</evidence>
<dbReference type="InterPro" id="IPR000281">
    <property type="entry name" value="HTH_RpiR"/>
</dbReference>
<evidence type="ECO:0000313" key="4">
    <source>
        <dbReference type="EMBL" id="OLQ96597.1"/>
    </source>
</evidence>
<dbReference type="InterPro" id="IPR046348">
    <property type="entry name" value="SIS_dom_sf"/>
</dbReference>
<dbReference type="InterPro" id="IPR036388">
    <property type="entry name" value="WH-like_DNA-bd_sf"/>
</dbReference>
<dbReference type="PROSITE" id="PS51464">
    <property type="entry name" value="SIS"/>
    <property type="match status" value="1"/>
</dbReference>
<dbReference type="OrthoDB" id="370421at2"/>
<feature type="domain" description="SIS" evidence="2">
    <location>
        <begin position="114"/>
        <end position="253"/>
    </location>
</feature>
<evidence type="ECO:0000313" key="5">
    <source>
        <dbReference type="Proteomes" id="UP000186039"/>
    </source>
</evidence>
<dbReference type="STRING" id="1381081.BIY22_08560"/>
<dbReference type="GO" id="GO:0097367">
    <property type="term" value="F:carbohydrate derivative binding"/>
    <property type="evidence" value="ECO:0007669"/>
    <property type="project" value="InterPro"/>
</dbReference>
<dbReference type="PANTHER" id="PTHR30514:SF1">
    <property type="entry name" value="HTH-TYPE TRANSCRIPTIONAL REGULATOR HEXR-RELATED"/>
    <property type="match status" value="1"/>
</dbReference>
<dbReference type="GO" id="GO:0003700">
    <property type="term" value="F:DNA-binding transcription factor activity"/>
    <property type="evidence" value="ECO:0007669"/>
    <property type="project" value="InterPro"/>
</dbReference>
<evidence type="ECO:0000313" key="6">
    <source>
        <dbReference type="Proteomes" id="UP000186313"/>
    </source>
</evidence>
<keyword evidence="5" id="KW-1185">Reference proteome</keyword>
<reference evidence="5 6" key="1">
    <citation type="submission" date="2016-09" db="EMBL/GenBank/DDBJ databases">
        <title>Genomic Taxonomy of the Vibrionaceae.</title>
        <authorList>
            <person name="Gonzalez-Castillo A."/>
            <person name="Gomez-Gil B."/>
            <person name="Enciso-Ibarra K."/>
        </authorList>
    </citation>
    <scope>NUCLEOTIDE SEQUENCE [LARGE SCALE GENOMIC DNA]</scope>
    <source>
        <strain evidence="4 5">CAIM 1902</strain>
        <strain evidence="3 6">CAIM 703</strain>
    </source>
</reference>
<evidence type="ECO:0008006" key="7">
    <source>
        <dbReference type="Google" id="ProtNLM"/>
    </source>
</evidence>
<protein>
    <recommendedName>
        <fullName evidence="7">RpiR family transcriptional regulator</fullName>
    </recommendedName>
</protein>
<dbReference type="PROSITE" id="PS51071">
    <property type="entry name" value="HTH_RPIR"/>
    <property type="match status" value="1"/>
</dbReference>
<feature type="domain" description="HTH rpiR-type" evidence="1">
    <location>
        <begin position="2"/>
        <end position="78"/>
    </location>
</feature>
<evidence type="ECO:0000313" key="3">
    <source>
        <dbReference type="EMBL" id="OLQ88208.1"/>
    </source>
</evidence>
<dbReference type="Pfam" id="PF01418">
    <property type="entry name" value="HTH_6"/>
    <property type="match status" value="1"/>
</dbReference>
<dbReference type="RefSeq" id="WP_075709376.1">
    <property type="nucleotide sequence ID" value="NZ_AP019654.1"/>
</dbReference>
<name>A0A1Q9HES5_9VIBR</name>
<proteinExistence type="predicted"/>
<dbReference type="GO" id="GO:1901135">
    <property type="term" value="P:carbohydrate derivative metabolic process"/>
    <property type="evidence" value="ECO:0007669"/>
    <property type="project" value="InterPro"/>
</dbReference>
<dbReference type="Gene3D" id="3.40.50.10490">
    <property type="entry name" value="Glucose-6-phosphate isomerase like protein, domain 1"/>
    <property type="match status" value="1"/>
</dbReference>
<dbReference type="Gene3D" id="1.10.10.10">
    <property type="entry name" value="Winged helix-like DNA-binding domain superfamily/Winged helix DNA-binding domain"/>
    <property type="match status" value="1"/>
</dbReference>
<evidence type="ECO:0000259" key="1">
    <source>
        <dbReference type="PROSITE" id="PS51071"/>
    </source>
</evidence>
<dbReference type="GO" id="GO:0003677">
    <property type="term" value="F:DNA binding"/>
    <property type="evidence" value="ECO:0007669"/>
    <property type="project" value="InterPro"/>
</dbReference>
<dbReference type="SUPFAM" id="SSF46689">
    <property type="entry name" value="Homeodomain-like"/>
    <property type="match status" value="1"/>
</dbReference>
<organism evidence="3 6">
    <name type="scientific">Vibrio panuliri</name>
    <dbReference type="NCBI Taxonomy" id="1381081"/>
    <lineage>
        <taxon>Bacteria</taxon>
        <taxon>Pseudomonadati</taxon>
        <taxon>Pseudomonadota</taxon>
        <taxon>Gammaproteobacteria</taxon>
        <taxon>Vibrionales</taxon>
        <taxon>Vibrionaceae</taxon>
        <taxon>Vibrio</taxon>
    </lineage>
</organism>
<dbReference type="InterPro" id="IPR047640">
    <property type="entry name" value="RpiR-like"/>
</dbReference>
<dbReference type="EMBL" id="MJMJ01000023">
    <property type="protein sequence ID" value="OLQ88208.1"/>
    <property type="molecule type" value="Genomic_DNA"/>
</dbReference>
<sequence length="280" mass="30723">MGNILKTLADKKRELSPMFVRIVDYVIQYPEEVMSETITNTAEKAGVSVGTISRFCKEIGFGSFTDFKVAIARSYHHPAPSDSETQGSYAGLKELMSIIDANLSVADQDQIKDAARLIHDSNHVLLLGAQTSSCALEFVRDNLIRLGILAIRINDVHDVLSCSLEGKQSTAIVFSDELVSETTIGLLAELRESKVHIISLGKNSMSPVMAISDITLVPISNDHAKPGFGLPKVIGELLLSDMLLRHLIELDEKYPESLNKNAQRSFSIQAVIHGLSKKFM</sequence>
<gene>
    <name evidence="4" type="ORF">BIY20_18445</name>
    <name evidence="3" type="ORF">BIY22_08560</name>
</gene>
<dbReference type="EMBL" id="MJMH01000004">
    <property type="protein sequence ID" value="OLQ96597.1"/>
    <property type="molecule type" value="Genomic_DNA"/>
</dbReference>
<dbReference type="AlphaFoldDB" id="A0A1Q9HES5"/>
<dbReference type="InterPro" id="IPR009057">
    <property type="entry name" value="Homeodomain-like_sf"/>
</dbReference>
<dbReference type="PANTHER" id="PTHR30514">
    <property type="entry name" value="GLUCOKINASE"/>
    <property type="match status" value="1"/>
</dbReference>
<accession>A0A1Q9HES5</accession>